<keyword evidence="1" id="KW-0812">Transmembrane</keyword>
<feature type="transmembrane region" description="Helical" evidence="1">
    <location>
        <begin position="43"/>
        <end position="60"/>
    </location>
</feature>
<accession>A9FKW5</accession>
<keyword evidence="1" id="KW-1133">Transmembrane helix</keyword>
<evidence type="ECO:0000256" key="2">
    <source>
        <dbReference type="SAM" id="SignalP"/>
    </source>
</evidence>
<feature type="chain" id="PRO_5002735008" evidence="2">
    <location>
        <begin position="28"/>
        <end position="230"/>
    </location>
</feature>
<feature type="signal peptide" evidence="2">
    <location>
        <begin position="1"/>
        <end position="27"/>
    </location>
</feature>
<protein>
    <submittedName>
        <fullName evidence="3">Membrane protein</fullName>
    </submittedName>
</protein>
<proteinExistence type="predicted"/>
<dbReference type="Proteomes" id="UP000002139">
    <property type="component" value="Chromosome"/>
</dbReference>
<feature type="transmembrane region" description="Helical" evidence="1">
    <location>
        <begin position="161"/>
        <end position="182"/>
    </location>
</feature>
<dbReference type="EMBL" id="AM746676">
    <property type="protein sequence ID" value="CAN95155.1"/>
    <property type="molecule type" value="Genomic_DNA"/>
</dbReference>
<dbReference type="PROSITE" id="PS51257">
    <property type="entry name" value="PROKAR_LIPOPROTEIN"/>
    <property type="match status" value="1"/>
</dbReference>
<evidence type="ECO:0000313" key="4">
    <source>
        <dbReference type="Proteomes" id="UP000002139"/>
    </source>
</evidence>
<dbReference type="HOGENOM" id="CLU_1204155_0_0_7"/>
<organism evidence="3 4">
    <name type="scientific">Sorangium cellulosum (strain So ce56)</name>
    <name type="common">Polyangium cellulosum (strain So ce56)</name>
    <dbReference type="NCBI Taxonomy" id="448385"/>
    <lineage>
        <taxon>Bacteria</taxon>
        <taxon>Pseudomonadati</taxon>
        <taxon>Myxococcota</taxon>
        <taxon>Polyangia</taxon>
        <taxon>Polyangiales</taxon>
        <taxon>Polyangiaceae</taxon>
        <taxon>Sorangium</taxon>
    </lineage>
</organism>
<sequence>MRIREKVVAAGCLAVAACLLAPREAAAQTTVERDKNWATVSDVSLVLGSSVVFLMPRVYYSDPEATVGWKGRWHFSVMAPAMTMTALTLLVDLPIKSALESTRPGCSIDETKAAVSDSGCESFGGPSTHAFASWGATGAGTGIFVVDTFRYSSGRFNAGAFIGNVAFPLTASVVTTIARGVAPGDTRPHENAGQIAIGGVTGFLSGLAVGTAYAMLQRPNCGYGNALFCW</sequence>
<reference evidence="3 4" key="1">
    <citation type="journal article" date="2007" name="Nat. Biotechnol.">
        <title>Complete genome sequence of the myxobacterium Sorangium cellulosum.</title>
        <authorList>
            <person name="Schneiker S."/>
            <person name="Perlova O."/>
            <person name="Kaiser O."/>
            <person name="Gerth K."/>
            <person name="Alici A."/>
            <person name="Altmeyer M.O."/>
            <person name="Bartels D."/>
            <person name="Bekel T."/>
            <person name="Beyer S."/>
            <person name="Bode E."/>
            <person name="Bode H.B."/>
            <person name="Bolten C.J."/>
            <person name="Choudhuri J.V."/>
            <person name="Doss S."/>
            <person name="Elnakady Y.A."/>
            <person name="Frank B."/>
            <person name="Gaigalat L."/>
            <person name="Goesmann A."/>
            <person name="Groeger C."/>
            <person name="Gross F."/>
            <person name="Jelsbak L."/>
            <person name="Jelsbak L."/>
            <person name="Kalinowski J."/>
            <person name="Kegler C."/>
            <person name="Knauber T."/>
            <person name="Konietzny S."/>
            <person name="Kopp M."/>
            <person name="Krause L."/>
            <person name="Krug D."/>
            <person name="Linke B."/>
            <person name="Mahmud T."/>
            <person name="Martinez-Arias R."/>
            <person name="McHardy A.C."/>
            <person name="Merai M."/>
            <person name="Meyer F."/>
            <person name="Mormann S."/>
            <person name="Munoz-Dorado J."/>
            <person name="Perez J."/>
            <person name="Pradella S."/>
            <person name="Rachid S."/>
            <person name="Raddatz G."/>
            <person name="Rosenau F."/>
            <person name="Rueckert C."/>
            <person name="Sasse F."/>
            <person name="Scharfe M."/>
            <person name="Schuster S.C."/>
            <person name="Suen G."/>
            <person name="Treuner-Lange A."/>
            <person name="Velicer G.J."/>
            <person name="Vorholter F.-J."/>
            <person name="Weissman K.J."/>
            <person name="Welch R.D."/>
            <person name="Wenzel S.C."/>
            <person name="Whitworth D.E."/>
            <person name="Wilhelm S."/>
            <person name="Wittmann C."/>
            <person name="Bloecker H."/>
            <person name="Puehler A."/>
            <person name="Mueller R."/>
        </authorList>
    </citation>
    <scope>NUCLEOTIDE SEQUENCE [LARGE SCALE GENOMIC DNA]</scope>
    <source>
        <strain evidence="4">So ce56</strain>
    </source>
</reference>
<feature type="transmembrane region" description="Helical" evidence="1">
    <location>
        <begin position="131"/>
        <end position="149"/>
    </location>
</feature>
<dbReference type="BioCyc" id="SCEL448385:SCE_RS25615-MONOMER"/>
<gene>
    <name evidence="3" type="ordered locus">sce4992</name>
</gene>
<dbReference type="KEGG" id="scl:sce4992"/>
<dbReference type="AlphaFoldDB" id="A9FKW5"/>
<evidence type="ECO:0000313" key="3">
    <source>
        <dbReference type="EMBL" id="CAN95155.1"/>
    </source>
</evidence>
<keyword evidence="4" id="KW-1185">Reference proteome</keyword>
<dbReference type="RefSeq" id="WP_012237624.1">
    <property type="nucleotide sequence ID" value="NC_010162.1"/>
</dbReference>
<keyword evidence="1" id="KW-0472">Membrane</keyword>
<name>A9FKW5_SORC5</name>
<evidence type="ECO:0000256" key="1">
    <source>
        <dbReference type="SAM" id="Phobius"/>
    </source>
</evidence>
<feature type="transmembrane region" description="Helical" evidence="1">
    <location>
        <begin position="194"/>
        <end position="216"/>
    </location>
</feature>
<keyword evidence="2" id="KW-0732">Signal</keyword>
<feature type="transmembrane region" description="Helical" evidence="1">
    <location>
        <begin position="72"/>
        <end position="91"/>
    </location>
</feature>